<evidence type="ECO:0000313" key="9">
    <source>
        <dbReference type="EMBL" id="GAA1978638.1"/>
    </source>
</evidence>
<dbReference type="PROSITE" id="PS50850">
    <property type="entry name" value="MFS"/>
    <property type="match status" value="1"/>
</dbReference>
<evidence type="ECO:0000256" key="4">
    <source>
        <dbReference type="ARBA" id="ARBA00022692"/>
    </source>
</evidence>
<feature type="transmembrane region" description="Helical" evidence="7">
    <location>
        <begin position="90"/>
        <end position="108"/>
    </location>
</feature>
<evidence type="ECO:0000256" key="1">
    <source>
        <dbReference type="ARBA" id="ARBA00004651"/>
    </source>
</evidence>
<dbReference type="PANTHER" id="PTHR43045">
    <property type="entry name" value="SHIKIMATE TRANSPORTER"/>
    <property type="match status" value="1"/>
</dbReference>
<dbReference type="EMBL" id="BAAANN010000030">
    <property type="protein sequence ID" value="GAA1978638.1"/>
    <property type="molecule type" value="Genomic_DNA"/>
</dbReference>
<dbReference type="Gene3D" id="1.20.1250.20">
    <property type="entry name" value="MFS general substrate transporter like domains"/>
    <property type="match status" value="2"/>
</dbReference>
<feature type="transmembrane region" description="Helical" evidence="7">
    <location>
        <begin position="29"/>
        <end position="48"/>
    </location>
</feature>
<evidence type="ECO:0000256" key="7">
    <source>
        <dbReference type="SAM" id="Phobius"/>
    </source>
</evidence>
<dbReference type="PANTHER" id="PTHR43045:SF1">
    <property type="entry name" value="SHIKIMATE TRANSPORTER"/>
    <property type="match status" value="1"/>
</dbReference>
<protein>
    <submittedName>
        <fullName evidence="9">MFS transporter</fullName>
    </submittedName>
</protein>
<dbReference type="SUPFAM" id="SSF103473">
    <property type="entry name" value="MFS general substrate transporter"/>
    <property type="match status" value="1"/>
</dbReference>
<proteinExistence type="predicted"/>
<sequence>MRMAEPVDRRAREARRVVVSSLLGTSMEWYEYILYGLFAALVFNKLFFPALDPAVGGIASLLTFAVGFVARPIGAVLFGHLGDRVGRKTTLITTIVLIGTATGAIGLLPTYSSIGIAAPILLAVLRFVQGLSLGGEWSGAVLMAVEHAPVEKRAWYGSMPQLGSPIGTIASSAVASAVTLLPDDELLGWGWRIPFLLAFPFLVVAVYLRLRVEESPLFQQVREEEREVRIPLVKLARTSWGRLLAAAAAAMFASGAFFLLTTYAVGFGTKTLGLSADTMLLATLLGALLEGACIIVSGRMADRRTPWRIMAVGGAVCVVAAFPLTAMIATGDAVLVVLGVAIGIGLLGIPYGPMGTLLSQLFTDDTRYSAVAVSYNIAGLIGGFVPSLALAMSTALDGSAWVIGILFAVLCAITTAGSVAAGLLLRRETALTVADA</sequence>
<comment type="caution">
    <text evidence="9">The sequence shown here is derived from an EMBL/GenBank/DDBJ whole genome shotgun (WGS) entry which is preliminary data.</text>
</comment>
<feature type="transmembrane region" description="Helical" evidence="7">
    <location>
        <begin position="54"/>
        <end position="78"/>
    </location>
</feature>
<accession>A0ABP5DHU5</accession>
<keyword evidence="2" id="KW-0813">Transport</keyword>
<gene>
    <name evidence="9" type="ORF">GCM10009754_63450</name>
</gene>
<keyword evidence="3" id="KW-1003">Cell membrane</keyword>
<keyword evidence="5 7" id="KW-1133">Transmembrane helix</keyword>
<dbReference type="RefSeq" id="WP_344427274.1">
    <property type="nucleotide sequence ID" value="NZ_BAAANN010000030.1"/>
</dbReference>
<organism evidence="9 10">
    <name type="scientific">Amycolatopsis minnesotensis</name>
    <dbReference type="NCBI Taxonomy" id="337894"/>
    <lineage>
        <taxon>Bacteria</taxon>
        <taxon>Bacillati</taxon>
        <taxon>Actinomycetota</taxon>
        <taxon>Actinomycetes</taxon>
        <taxon>Pseudonocardiales</taxon>
        <taxon>Pseudonocardiaceae</taxon>
        <taxon>Amycolatopsis</taxon>
    </lineage>
</organism>
<dbReference type="Pfam" id="PF07690">
    <property type="entry name" value="MFS_1"/>
    <property type="match status" value="1"/>
</dbReference>
<dbReference type="InterPro" id="IPR011701">
    <property type="entry name" value="MFS"/>
</dbReference>
<reference evidence="10" key="1">
    <citation type="journal article" date="2019" name="Int. J. Syst. Evol. Microbiol.">
        <title>The Global Catalogue of Microorganisms (GCM) 10K type strain sequencing project: providing services to taxonomists for standard genome sequencing and annotation.</title>
        <authorList>
            <consortium name="The Broad Institute Genomics Platform"/>
            <consortium name="The Broad Institute Genome Sequencing Center for Infectious Disease"/>
            <person name="Wu L."/>
            <person name="Ma J."/>
        </authorList>
    </citation>
    <scope>NUCLEOTIDE SEQUENCE [LARGE SCALE GENOMIC DNA]</scope>
    <source>
        <strain evidence="10">JCM 14545</strain>
    </source>
</reference>
<evidence type="ECO:0000313" key="10">
    <source>
        <dbReference type="Proteomes" id="UP001501116"/>
    </source>
</evidence>
<feature type="transmembrane region" description="Helical" evidence="7">
    <location>
        <begin position="373"/>
        <end position="395"/>
    </location>
</feature>
<name>A0ABP5DHU5_9PSEU</name>
<keyword evidence="10" id="KW-1185">Reference proteome</keyword>
<evidence type="ECO:0000256" key="3">
    <source>
        <dbReference type="ARBA" id="ARBA00022475"/>
    </source>
</evidence>
<keyword evidence="6 7" id="KW-0472">Membrane</keyword>
<feature type="transmembrane region" description="Helical" evidence="7">
    <location>
        <begin position="401"/>
        <end position="425"/>
    </location>
</feature>
<feature type="transmembrane region" description="Helical" evidence="7">
    <location>
        <begin position="309"/>
        <end position="328"/>
    </location>
</feature>
<dbReference type="InterPro" id="IPR036259">
    <property type="entry name" value="MFS_trans_sf"/>
</dbReference>
<feature type="transmembrane region" description="Helical" evidence="7">
    <location>
        <begin position="278"/>
        <end position="297"/>
    </location>
</feature>
<evidence type="ECO:0000256" key="2">
    <source>
        <dbReference type="ARBA" id="ARBA00022448"/>
    </source>
</evidence>
<dbReference type="InterPro" id="IPR020846">
    <property type="entry name" value="MFS_dom"/>
</dbReference>
<keyword evidence="4 7" id="KW-0812">Transmembrane</keyword>
<feature type="transmembrane region" description="Helical" evidence="7">
    <location>
        <begin position="334"/>
        <end position="352"/>
    </location>
</feature>
<evidence type="ECO:0000256" key="5">
    <source>
        <dbReference type="ARBA" id="ARBA00022989"/>
    </source>
</evidence>
<feature type="transmembrane region" description="Helical" evidence="7">
    <location>
        <begin position="193"/>
        <end position="210"/>
    </location>
</feature>
<dbReference type="CDD" id="cd17369">
    <property type="entry name" value="MFS_ShiA_like"/>
    <property type="match status" value="1"/>
</dbReference>
<feature type="transmembrane region" description="Helical" evidence="7">
    <location>
        <begin position="243"/>
        <end position="266"/>
    </location>
</feature>
<comment type="subcellular location">
    <subcellularLocation>
        <location evidence="1">Cell membrane</location>
        <topology evidence="1">Multi-pass membrane protein</topology>
    </subcellularLocation>
</comment>
<evidence type="ECO:0000256" key="6">
    <source>
        <dbReference type="ARBA" id="ARBA00023136"/>
    </source>
</evidence>
<dbReference type="Proteomes" id="UP001501116">
    <property type="component" value="Unassembled WGS sequence"/>
</dbReference>
<feature type="domain" description="Major facilitator superfamily (MFS) profile" evidence="8">
    <location>
        <begin position="17"/>
        <end position="429"/>
    </location>
</feature>
<evidence type="ECO:0000259" key="8">
    <source>
        <dbReference type="PROSITE" id="PS50850"/>
    </source>
</evidence>